<dbReference type="EMBL" id="REGN01001326">
    <property type="protein sequence ID" value="RNA35412.1"/>
    <property type="molecule type" value="Genomic_DNA"/>
</dbReference>
<comment type="caution">
    <text evidence="1">The sequence shown here is derived from an EMBL/GenBank/DDBJ whole genome shotgun (WGS) entry which is preliminary data.</text>
</comment>
<keyword evidence="2" id="KW-1185">Reference proteome</keyword>
<gene>
    <name evidence="1" type="ORF">BpHYR1_037190</name>
</gene>
<accession>A0A3M7SI25</accession>
<name>A0A3M7SI25_BRAPC</name>
<protein>
    <submittedName>
        <fullName evidence="1">Uncharacterized protein</fullName>
    </submittedName>
</protein>
<dbReference type="AlphaFoldDB" id="A0A3M7SI25"/>
<dbReference type="Proteomes" id="UP000276133">
    <property type="component" value="Unassembled WGS sequence"/>
</dbReference>
<evidence type="ECO:0000313" key="2">
    <source>
        <dbReference type="Proteomes" id="UP000276133"/>
    </source>
</evidence>
<evidence type="ECO:0000313" key="1">
    <source>
        <dbReference type="EMBL" id="RNA35412.1"/>
    </source>
</evidence>
<sequence>MGSSGAKCCKSNDDDDCVKCCPAYFVDTTSHLYYSTYPSCSSFVFSYFPLTYYSKNIRHSKRLVYEVWRAHNIKVKLILKQSSQLKQMIFEETQYFISSSQIVNCLFNIPCFGTTLEVDFVNKERKIYSQADLEYKINQLRTKTNQILNKI</sequence>
<proteinExistence type="predicted"/>
<reference evidence="1 2" key="1">
    <citation type="journal article" date="2018" name="Sci. Rep.">
        <title>Genomic signatures of local adaptation to the degree of environmental predictability in rotifers.</title>
        <authorList>
            <person name="Franch-Gras L."/>
            <person name="Hahn C."/>
            <person name="Garcia-Roger E.M."/>
            <person name="Carmona M.J."/>
            <person name="Serra M."/>
            <person name="Gomez A."/>
        </authorList>
    </citation>
    <scope>NUCLEOTIDE SEQUENCE [LARGE SCALE GENOMIC DNA]</scope>
    <source>
        <strain evidence="1">HYR1</strain>
    </source>
</reference>
<organism evidence="1 2">
    <name type="scientific">Brachionus plicatilis</name>
    <name type="common">Marine rotifer</name>
    <name type="synonym">Brachionus muelleri</name>
    <dbReference type="NCBI Taxonomy" id="10195"/>
    <lineage>
        <taxon>Eukaryota</taxon>
        <taxon>Metazoa</taxon>
        <taxon>Spiralia</taxon>
        <taxon>Gnathifera</taxon>
        <taxon>Rotifera</taxon>
        <taxon>Eurotatoria</taxon>
        <taxon>Monogononta</taxon>
        <taxon>Pseudotrocha</taxon>
        <taxon>Ploima</taxon>
        <taxon>Brachionidae</taxon>
        <taxon>Brachionus</taxon>
    </lineage>
</organism>